<feature type="transmembrane region" description="Helical" evidence="1">
    <location>
        <begin position="12"/>
        <end position="33"/>
    </location>
</feature>
<feature type="transmembrane region" description="Helical" evidence="1">
    <location>
        <begin position="39"/>
        <end position="56"/>
    </location>
</feature>
<keyword evidence="1" id="KW-1133">Transmembrane helix</keyword>
<comment type="caution">
    <text evidence="2">The sequence shown here is derived from an EMBL/GenBank/DDBJ whole genome shotgun (WGS) entry which is preliminary data.</text>
</comment>
<sequence>MPGRRLFFAQAALLASIAVVHIIALQFYLYWHFPLLNRIVHFAGGLWTALLLVWLLRFRRHEPRLFKIVLGAFLIGVAWEIFEVAIGMTRDSDNYALDTTLDLLMDTLGGFGGFFVARWLRERDTIISHEAAENHSS</sequence>
<dbReference type="EMBL" id="MFLA01000047">
    <property type="protein sequence ID" value="OGG57672.1"/>
    <property type="molecule type" value="Genomic_DNA"/>
</dbReference>
<accession>A0A1F6D9J3</accession>
<keyword evidence="1" id="KW-0472">Membrane</keyword>
<dbReference type="InterPro" id="IPR014509">
    <property type="entry name" value="YjdF-like"/>
</dbReference>
<feature type="transmembrane region" description="Helical" evidence="1">
    <location>
        <begin position="100"/>
        <end position="120"/>
    </location>
</feature>
<gene>
    <name evidence="2" type="ORF">A2765_06050</name>
</gene>
<keyword evidence="1" id="KW-0812">Transmembrane</keyword>
<evidence type="ECO:0000313" key="3">
    <source>
        <dbReference type="Proteomes" id="UP000176377"/>
    </source>
</evidence>
<dbReference type="Proteomes" id="UP000176377">
    <property type="component" value="Unassembled WGS sequence"/>
</dbReference>
<evidence type="ECO:0000313" key="2">
    <source>
        <dbReference type="EMBL" id="OGG57672.1"/>
    </source>
</evidence>
<dbReference type="AlphaFoldDB" id="A0A1F6D9J3"/>
<organism evidence="2 3">
    <name type="scientific">Candidatus Kaiserbacteria bacterium RIFCSPHIGHO2_01_FULL_56_24</name>
    <dbReference type="NCBI Taxonomy" id="1798487"/>
    <lineage>
        <taxon>Bacteria</taxon>
        <taxon>Candidatus Kaiseribacteriota</taxon>
    </lineage>
</organism>
<dbReference type="Pfam" id="PF09997">
    <property type="entry name" value="DUF2238"/>
    <property type="match status" value="1"/>
</dbReference>
<protein>
    <recommendedName>
        <fullName evidence="4">VanZ-like domain-containing protein</fullName>
    </recommendedName>
</protein>
<feature type="transmembrane region" description="Helical" evidence="1">
    <location>
        <begin position="68"/>
        <end position="88"/>
    </location>
</feature>
<evidence type="ECO:0000256" key="1">
    <source>
        <dbReference type="SAM" id="Phobius"/>
    </source>
</evidence>
<proteinExistence type="predicted"/>
<reference evidence="2 3" key="1">
    <citation type="journal article" date="2016" name="Nat. Commun.">
        <title>Thousands of microbial genomes shed light on interconnected biogeochemical processes in an aquifer system.</title>
        <authorList>
            <person name="Anantharaman K."/>
            <person name="Brown C.T."/>
            <person name="Hug L.A."/>
            <person name="Sharon I."/>
            <person name="Castelle C.J."/>
            <person name="Probst A.J."/>
            <person name="Thomas B.C."/>
            <person name="Singh A."/>
            <person name="Wilkins M.J."/>
            <person name="Karaoz U."/>
            <person name="Brodie E.L."/>
            <person name="Williams K.H."/>
            <person name="Hubbard S.S."/>
            <person name="Banfield J.F."/>
        </authorList>
    </citation>
    <scope>NUCLEOTIDE SEQUENCE [LARGE SCALE GENOMIC DNA]</scope>
</reference>
<name>A0A1F6D9J3_9BACT</name>
<evidence type="ECO:0008006" key="4">
    <source>
        <dbReference type="Google" id="ProtNLM"/>
    </source>
</evidence>